<dbReference type="PROSITE" id="PS50057">
    <property type="entry name" value="FERM_3"/>
    <property type="match status" value="1"/>
</dbReference>
<dbReference type="SUPFAM" id="SSF50729">
    <property type="entry name" value="PH domain-like"/>
    <property type="match status" value="1"/>
</dbReference>
<dbReference type="InterPro" id="IPR011993">
    <property type="entry name" value="PH-like_dom_sf"/>
</dbReference>
<dbReference type="Pfam" id="PF09379">
    <property type="entry name" value="FERM_N"/>
    <property type="match status" value="1"/>
</dbReference>
<dbReference type="Gene3D" id="1.20.80.10">
    <property type="match status" value="1"/>
</dbReference>
<dbReference type="CDD" id="cd17099">
    <property type="entry name" value="FERM_F1_PTPN14_like"/>
    <property type="match status" value="1"/>
</dbReference>
<feature type="compositionally biased region" description="Low complexity" evidence="4">
    <location>
        <begin position="1125"/>
        <end position="1142"/>
    </location>
</feature>
<evidence type="ECO:0000256" key="1">
    <source>
        <dbReference type="ARBA" id="ARBA00013064"/>
    </source>
</evidence>
<feature type="compositionally biased region" description="Polar residues" evidence="4">
    <location>
        <begin position="2089"/>
        <end position="2101"/>
    </location>
</feature>
<protein>
    <recommendedName>
        <fullName evidence="1">protein-tyrosine-phosphatase</fullName>
        <ecNumber evidence="1">3.1.3.48</ecNumber>
    </recommendedName>
</protein>
<dbReference type="Gene3D" id="2.30.29.30">
    <property type="entry name" value="Pleckstrin-homology domain (PH domain)/Phosphotyrosine-binding domain (PTB)"/>
    <property type="match status" value="1"/>
</dbReference>
<reference evidence="6" key="1">
    <citation type="submission" date="2016-01" db="EMBL/GenBank/DDBJ databases">
        <title>Reference transcriptome for the parasite Schistocephalus solidus: insights into the molecular evolution of parasitism.</title>
        <authorList>
            <person name="Hebert F.O."/>
            <person name="Grambauer S."/>
            <person name="Barber I."/>
            <person name="Landry C.R."/>
            <person name="Aubin-Horth N."/>
        </authorList>
    </citation>
    <scope>NUCLEOTIDE SEQUENCE</scope>
</reference>
<gene>
    <name evidence="6" type="ORF">TR123426</name>
</gene>
<feature type="compositionally biased region" description="Basic residues" evidence="4">
    <location>
        <begin position="1605"/>
        <end position="1616"/>
    </location>
</feature>
<feature type="compositionally biased region" description="Basic residues" evidence="4">
    <location>
        <begin position="1452"/>
        <end position="1463"/>
    </location>
</feature>
<name>A0A0X3PR27_SCHSO</name>
<feature type="region of interest" description="Disordered" evidence="4">
    <location>
        <begin position="2276"/>
        <end position="2304"/>
    </location>
</feature>
<dbReference type="EC" id="3.1.3.48" evidence="1"/>
<feature type="compositionally biased region" description="Acidic residues" evidence="4">
    <location>
        <begin position="1485"/>
        <end position="1494"/>
    </location>
</feature>
<feature type="compositionally biased region" description="Polar residues" evidence="4">
    <location>
        <begin position="523"/>
        <end position="534"/>
    </location>
</feature>
<feature type="compositionally biased region" description="Polar residues" evidence="4">
    <location>
        <begin position="1655"/>
        <end position="1665"/>
    </location>
</feature>
<evidence type="ECO:0000256" key="2">
    <source>
        <dbReference type="ARBA" id="ARBA00022801"/>
    </source>
</evidence>
<dbReference type="SUPFAM" id="SSF47031">
    <property type="entry name" value="Second domain of FERM"/>
    <property type="match status" value="1"/>
</dbReference>
<feature type="region of interest" description="Disordered" evidence="4">
    <location>
        <begin position="506"/>
        <end position="563"/>
    </location>
</feature>
<dbReference type="InterPro" id="IPR019749">
    <property type="entry name" value="Band_41_domain"/>
</dbReference>
<dbReference type="InterPro" id="IPR019748">
    <property type="entry name" value="FERM_central"/>
</dbReference>
<feature type="compositionally biased region" description="Basic residues" evidence="4">
    <location>
        <begin position="542"/>
        <end position="557"/>
    </location>
</feature>
<dbReference type="PANTHER" id="PTHR45706:SF1">
    <property type="entry name" value="PEZ, ISOFORM A"/>
    <property type="match status" value="1"/>
</dbReference>
<dbReference type="InterPro" id="IPR014352">
    <property type="entry name" value="FERM/acyl-CoA-bd_prot_sf"/>
</dbReference>
<feature type="region of interest" description="Disordered" evidence="4">
    <location>
        <begin position="1278"/>
        <end position="1306"/>
    </location>
</feature>
<dbReference type="InterPro" id="IPR035963">
    <property type="entry name" value="FERM_2"/>
</dbReference>
<dbReference type="PRINTS" id="PR00935">
    <property type="entry name" value="BAND41"/>
</dbReference>
<dbReference type="GO" id="GO:0004725">
    <property type="term" value="F:protein tyrosine phosphatase activity"/>
    <property type="evidence" value="ECO:0007669"/>
    <property type="project" value="UniProtKB-EC"/>
</dbReference>
<feature type="compositionally biased region" description="Polar residues" evidence="4">
    <location>
        <begin position="1081"/>
        <end position="1091"/>
    </location>
</feature>
<feature type="compositionally biased region" description="Polar residues" evidence="4">
    <location>
        <begin position="684"/>
        <end position="698"/>
    </location>
</feature>
<dbReference type="Pfam" id="PF00373">
    <property type="entry name" value="FERM_M"/>
    <property type="match status" value="1"/>
</dbReference>
<feature type="compositionally biased region" description="Low complexity" evidence="4">
    <location>
        <begin position="591"/>
        <end position="600"/>
    </location>
</feature>
<feature type="compositionally biased region" description="Low complexity" evidence="4">
    <location>
        <begin position="1617"/>
        <end position="1628"/>
    </location>
</feature>
<evidence type="ECO:0000259" key="5">
    <source>
        <dbReference type="PROSITE" id="PS50057"/>
    </source>
</evidence>
<feature type="region of interest" description="Disordered" evidence="4">
    <location>
        <begin position="1079"/>
        <end position="1153"/>
    </location>
</feature>
<feature type="non-terminal residue" evidence="6">
    <location>
        <position position="1"/>
    </location>
</feature>
<dbReference type="EMBL" id="GEEE01009001">
    <property type="protein sequence ID" value="JAP54224.1"/>
    <property type="molecule type" value="Transcribed_RNA"/>
</dbReference>
<sequence>SEAAVYFNRSFGGAMPIRLNFKRTHRYNVSAKDLYVIPIYSLDNTCVEYTVSPTTTGRDALEYVAQRLDIEDTCFFGFRFEAWSDNQRWLFLNKPVKKQLDKYARQHALVLCIMLFIDNPQYLPSARLRRYFYLQLRQDVATGQLKLTSKQAIKLTAYSLQADHGDYVDFETTAMLWRERPAVAESALMGASELCNVEHVDDIIWGYCQLRGVSQDHAIWYYLDEIRRLSSYGVQIFYGSTSTEEAAELGVSRNGLTISTLCPTNPSIVKLKWEEIKDLAYSRKTFTIQLVKKAKSILFLFEDTQEARYLWNFCIQMHNSYIHYWSHVKAGSLQPIAHVSEPPDILRGTGLPLPNSASSPIGDLKIYRPNVCTAGESKTDGTEIPGTVCSAPNTVTGSMDSSHVVTPTSQLKERPNPLLASQAASLQPGSATHSEPGEMIVAAAGPPLPEDSGQAVNPAIGSDSEGGTLVGHWRMRSAADTMDSQMLGNHCVACLPVVVCLRNSTAGGGNGSKQTKVRHTNQKAKLTLTNTRSLPQPDERRRSHHHHSHHRARKHHIQRGEGTVLFRKKVISLKSSTPAEEAAARYNLSLTETSSGTSSESEFEADVCSTSAETSSSSNSSTSPRRSLSPTLPSNGLRRLLIHGSGVTSGATAAMRPMLASFGQHHYRLQQDRNRTKFSKHQSDGSGASASQPLGQRTNEIKPPTTEGHGWLASARRFTSALSESLSRRAVPSPVGGNVASSVGCHGNTNKFVPVFSTPQVMPRENTKSVGIAQVIRPEHSGSNNQQQQQSMTQQQLEGQSVAARKPCRPPMLPSKLTTNQRGASAGPGSSSSGVTHPSVPTVLHHSLYEAESRPQIRLQPPSPPQHNITNFSPEDQRHGKLDWKSNSDPAHTDVSSKPRTDSTSQSWHLVRHPVWADRVSATAAVAAINRTGAGASKSAEVTPSSGMPTQATASVTPFSAFFSLQTSENGTTGCLSAPDGAPDGFHISWGAGCGSSEVPLGNSTTTPVTSPEPSLAFTAELKGEQLLTPLQQMSSSVSSSSSSSSSVVAATRIFSNSSSPSSLASSFGGSPKLLLDKESSSSTMSYSACNEKNFRSPSREEQHQQPPTAAVVPQTPLRQQSRAQPLSRRLPALQQPRQRSLSGASSSGPLHLLTNSDIHQLLNLTRMRETALVHRLLAEYRQTLLLQQSLHANSVSTPNLTASQELRPIAVSPIAIEYARGEDRREGDRWQTSGVCCIQHRKPTKGGGMEPGDRLLQQANSLGSENEACQGCGCNNGGPSSSQMGSRSQNHDDHHQQHKHHEHQSSDFADYVNAAAFQCQRNTCHVASVLSTTDNDSNATFRVLSEVDARTSYSNNGGFSMSSTRASTKETSGVPFNHEDSGTTSDLMTISSGWKNSPRFLATGNTCLDSKVQQQQHTTSCFKSPARGAVKVDLPELVAGLPASPQSQYHQKPRHPHRKRLEKGREGDEAETLAMKVEEGRENEAEDAEEGEAESARNKRFSSSAFSSQSINETCKSVRSKIFAAPSAQQEDFSRVGFIRTSLSRSAFRDEYENLEMDSPPLSLTNLRSTTDVSTKSSASDGSFEDSALLTGDGGAGDLQQAKCHPRLYRRRRRPTATATPTAGTPRPTRPTRLFDRRFSEGNEHTTTRRVTLPHTSCDSSSHPNRGLPSPVQLCRQHLRALEHLSEVQKPREAKQRSPTPLVRRKKVCCHCRCHVPAPAARPASPRFTTHLPSKRPEKARSYDPFLPSSKIPSHHLSRPQQQRHHHHKQQGQQPQQQPRHQHQHRRTRYSVSPAGECLKDCRRHSSTRDLELRETTPETCAICCKQRCQLCDPMDSLRMVNYSDEQPSPISSSRVASDSSLTSIPAALKDVMVSSYEYEFPSQQVGRALNRAASSFDSLIAGPQRSVIERSGKLSTRSIMQQQQAVNAGGSHESLGRVCAVGGSSGGREIIYTEGRSGKPPILTKYCASSTSEMHAAVRRASRTGRRPCNLGLCAYQHEHTREEALKDQVTPRAIFAREPTAKCKSKLTSRTAHRDCACRASNDGSASSESPSSLGLHEDYPIVTNISRPKTTYTSVSQRDGRYPHQQRTGLTALTSARRTIDYDEQSPEKKQQQHSVTPVLQQPPSPSPHVEAYLPPRAVRPLGGCNLQTETPELQQVPSSQLQRQRNPAGAGLLFTASMTFTPSSSAGCPPYHPAATPSPLADAGLVMKYRGGGCEYAGVLRESEAPVNELCQSWKPGVGTAVRPYGSAEFQSHRQLQGAGGTFQRVLSSKLLRSEQEEFPPGPKKVPTPSEPPLTNVWR</sequence>
<feature type="compositionally biased region" description="Basic and acidic residues" evidence="4">
    <location>
        <begin position="2102"/>
        <end position="2115"/>
    </location>
</feature>
<dbReference type="InterPro" id="IPR018980">
    <property type="entry name" value="FERM_PH-like_C"/>
</dbReference>
<dbReference type="PANTHER" id="PTHR45706">
    <property type="entry name" value="TYROSINE-PROTEIN PHOSPHATASE"/>
    <property type="match status" value="1"/>
</dbReference>
<feature type="compositionally biased region" description="Pro residues" evidence="4">
    <location>
        <begin position="2285"/>
        <end position="2297"/>
    </location>
</feature>
<feature type="compositionally biased region" description="Basic and acidic residues" evidence="4">
    <location>
        <begin position="1093"/>
        <end position="1104"/>
    </location>
</feature>
<feature type="compositionally biased region" description="Basic residues" evidence="4">
    <location>
        <begin position="1781"/>
        <end position="1790"/>
    </location>
</feature>
<dbReference type="CDD" id="cd14473">
    <property type="entry name" value="FERM_B-lobe"/>
    <property type="match status" value="1"/>
</dbReference>
<evidence type="ECO:0000256" key="4">
    <source>
        <dbReference type="SAM" id="MobiDB-lite"/>
    </source>
</evidence>
<feature type="compositionally biased region" description="Low complexity" evidence="4">
    <location>
        <begin position="2044"/>
        <end position="2056"/>
    </location>
</feature>
<dbReference type="Gene3D" id="3.10.20.90">
    <property type="entry name" value="Phosphatidylinositol 3-kinase Catalytic Subunit, Chain A, domain 1"/>
    <property type="match status" value="1"/>
</dbReference>
<feature type="region of interest" description="Disordered" evidence="4">
    <location>
        <begin position="2041"/>
        <end position="2135"/>
    </location>
</feature>
<proteinExistence type="predicted"/>
<feature type="region of interest" description="Disordered" evidence="4">
    <location>
        <begin position="591"/>
        <end position="637"/>
    </location>
</feature>
<dbReference type="InterPro" id="IPR018979">
    <property type="entry name" value="FERM_N"/>
</dbReference>
<feature type="region of interest" description="Disordered" evidence="4">
    <location>
        <begin position="779"/>
        <end position="907"/>
    </location>
</feature>
<dbReference type="InterPro" id="IPR000299">
    <property type="entry name" value="FERM_domain"/>
</dbReference>
<feature type="compositionally biased region" description="Polar residues" evidence="4">
    <location>
        <begin position="2067"/>
        <end position="2081"/>
    </location>
</feature>
<evidence type="ECO:0000256" key="3">
    <source>
        <dbReference type="ARBA" id="ARBA00022912"/>
    </source>
</evidence>
<feature type="region of interest" description="Disordered" evidence="4">
    <location>
        <begin position="1558"/>
        <end position="1669"/>
    </location>
</feature>
<feature type="compositionally biased region" description="Basic residues" evidence="4">
    <location>
        <begin position="1754"/>
        <end position="1771"/>
    </location>
</feature>
<feature type="compositionally biased region" description="Low complexity" evidence="4">
    <location>
        <begin position="823"/>
        <end position="834"/>
    </location>
</feature>
<organism evidence="6">
    <name type="scientific">Schistocephalus solidus</name>
    <name type="common">Tapeworm</name>
    <dbReference type="NCBI Taxonomy" id="70667"/>
    <lineage>
        <taxon>Eukaryota</taxon>
        <taxon>Metazoa</taxon>
        <taxon>Spiralia</taxon>
        <taxon>Lophotrochozoa</taxon>
        <taxon>Platyhelminthes</taxon>
        <taxon>Cestoda</taxon>
        <taxon>Eucestoda</taxon>
        <taxon>Diphyllobothriidea</taxon>
        <taxon>Diphyllobothriidae</taxon>
        <taxon>Schistocephalus</taxon>
    </lineage>
</organism>
<dbReference type="SUPFAM" id="SSF54236">
    <property type="entry name" value="Ubiquitin-like"/>
    <property type="match status" value="1"/>
</dbReference>
<feature type="compositionally biased region" description="Polar residues" evidence="4">
    <location>
        <begin position="1563"/>
        <end position="1582"/>
    </location>
</feature>
<feature type="region of interest" description="Disordered" evidence="4">
    <location>
        <begin position="1443"/>
        <end position="1505"/>
    </location>
</feature>
<dbReference type="InterPro" id="IPR029071">
    <property type="entry name" value="Ubiquitin-like_domsf"/>
</dbReference>
<dbReference type="SMART" id="SM01196">
    <property type="entry name" value="FERM_C"/>
    <property type="match status" value="1"/>
</dbReference>
<dbReference type="Pfam" id="PF09380">
    <property type="entry name" value="FERM_C"/>
    <property type="match status" value="1"/>
</dbReference>
<feature type="compositionally biased region" description="Polar residues" evidence="4">
    <location>
        <begin position="1361"/>
        <end position="1372"/>
    </location>
</feature>
<accession>A0A0X3PR27</accession>
<feature type="region of interest" description="Disordered" evidence="4">
    <location>
        <begin position="1361"/>
        <end position="1385"/>
    </location>
</feature>
<feature type="region of interest" description="Disordered" evidence="4">
    <location>
        <begin position="674"/>
        <end position="709"/>
    </location>
</feature>
<feature type="compositionally biased region" description="Low complexity" evidence="4">
    <location>
        <begin position="786"/>
        <end position="800"/>
    </location>
</feature>
<feature type="region of interest" description="Disordered" evidence="4">
    <location>
        <begin position="1721"/>
        <end position="1793"/>
    </location>
</feature>
<evidence type="ECO:0000313" key="6">
    <source>
        <dbReference type="EMBL" id="JAP54224.1"/>
    </source>
</evidence>
<feature type="domain" description="FERM" evidence="5">
    <location>
        <begin position="35"/>
        <end position="325"/>
    </location>
</feature>
<feature type="compositionally biased region" description="Basic and acidic residues" evidence="4">
    <location>
        <begin position="875"/>
        <end position="901"/>
    </location>
</feature>
<feature type="compositionally biased region" description="Low complexity" evidence="4">
    <location>
        <begin position="614"/>
        <end position="635"/>
    </location>
</feature>
<keyword evidence="2" id="KW-0378">Hydrolase</keyword>
<keyword evidence="3" id="KW-0904">Protein phosphatase</keyword>
<feature type="compositionally biased region" description="Polar residues" evidence="4">
    <location>
        <begin position="1143"/>
        <end position="1153"/>
    </location>
</feature>
<feature type="compositionally biased region" description="Basic and acidic residues" evidence="4">
    <location>
        <begin position="1634"/>
        <end position="1648"/>
    </location>
</feature>